<evidence type="ECO:0000313" key="3">
    <source>
        <dbReference type="EMBL" id="QIS10491.1"/>
    </source>
</evidence>
<dbReference type="SUPFAM" id="SSF51219">
    <property type="entry name" value="TRAP-like"/>
    <property type="match status" value="1"/>
</dbReference>
<dbReference type="Pfam" id="PF02342">
    <property type="entry name" value="TerD"/>
    <property type="match status" value="1"/>
</dbReference>
<feature type="compositionally biased region" description="Pro residues" evidence="1">
    <location>
        <begin position="470"/>
        <end position="506"/>
    </location>
</feature>
<evidence type="ECO:0000259" key="2">
    <source>
        <dbReference type="Pfam" id="PF02342"/>
    </source>
</evidence>
<name>A0A6G9YB95_9NOCA</name>
<feature type="region of interest" description="Disordered" evidence="1">
    <location>
        <begin position="1"/>
        <end position="23"/>
    </location>
</feature>
<reference evidence="3 4" key="1">
    <citation type="journal article" date="2019" name="ACS Chem. Biol.">
        <title>Identification and Mobilization of a Cryptic Antibiotic Biosynthesis Gene Locus from a Human-Pathogenic Nocardia Isolate.</title>
        <authorList>
            <person name="Herisse M."/>
            <person name="Ishida K."/>
            <person name="Porter J.L."/>
            <person name="Howden B."/>
            <person name="Hertweck C."/>
            <person name="Stinear T.P."/>
            <person name="Pidot S.J."/>
        </authorList>
    </citation>
    <scope>NUCLEOTIDE SEQUENCE [LARGE SCALE GENOMIC DNA]</scope>
    <source>
        <strain evidence="3 4">AUSMDU00012717</strain>
    </source>
</reference>
<dbReference type="InterPro" id="IPR003325">
    <property type="entry name" value="TerD"/>
</dbReference>
<dbReference type="EMBL" id="CP046172">
    <property type="protein sequence ID" value="QIS10491.1"/>
    <property type="molecule type" value="Genomic_DNA"/>
</dbReference>
<evidence type="ECO:0000256" key="1">
    <source>
        <dbReference type="SAM" id="MobiDB-lite"/>
    </source>
</evidence>
<dbReference type="InterPro" id="IPR036983">
    <property type="entry name" value="AIM24_sf"/>
</dbReference>
<keyword evidence="4" id="KW-1185">Reference proteome</keyword>
<dbReference type="InterPro" id="IPR002838">
    <property type="entry name" value="AIM24"/>
</dbReference>
<feature type="compositionally biased region" description="Pro residues" evidence="1">
    <location>
        <begin position="425"/>
        <end position="434"/>
    </location>
</feature>
<protein>
    <recommendedName>
        <fullName evidence="2">TerD domain-containing protein</fullName>
    </recommendedName>
</protein>
<feature type="region of interest" description="Disordered" evidence="1">
    <location>
        <begin position="419"/>
        <end position="506"/>
    </location>
</feature>
<dbReference type="KEGG" id="nah:F5544_13010"/>
<dbReference type="PANTHER" id="PTHR38074">
    <property type="entry name" value="ALTERED INHERITANCE OF MITOCHONDRIA PROTEIN 24, MITOCHONDRIAL"/>
    <property type="match status" value="1"/>
</dbReference>
<evidence type="ECO:0000313" key="4">
    <source>
        <dbReference type="Proteomes" id="UP000503540"/>
    </source>
</evidence>
<dbReference type="Gene3D" id="3.60.160.10">
    <property type="entry name" value="Mitochondrial biogenesis AIM24"/>
    <property type="match status" value="1"/>
</dbReference>
<dbReference type="Pfam" id="PF01987">
    <property type="entry name" value="AIM24"/>
    <property type="match status" value="1"/>
</dbReference>
<feature type="compositionally biased region" description="Basic and acidic residues" evidence="1">
    <location>
        <begin position="14"/>
        <end position="23"/>
    </location>
</feature>
<feature type="compositionally biased region" description="Basic and acidic residues" evidence="1">
    <location>
        <begin position="210"/>
        <end position="219"/>
    </location>
</feature>
<feature type="region of interest" description="Disordered" evidence="1">
    <location>
        <begin position="210"/>
        <end position="251"/>
    </location>
</feature>
<sequence>MRAAAASAARARRRSADPPRDRWKLSGGPVLGWAPRRGAAAGWPISSCQFPFRPVELRGGIHIGGVHIRAVSAQHRTIGGDQAARGGQRLLMFRHRRREPLGELGADQSEIGRQSLRIHRAARDLRRRCQLLRNRLRDLRVGGHRRRVELQRVHCSPSRKPILRCRGMIRHTEPTSRRARALAIQEPKSAAPRSSRASDLRIVKPARHAGPDRTVRTGDFDTGPRGQVDAPRAHGTHLSGEPLENWTIPPAGGRSIVTTLARGENRPAPADRLSITVTCSAGVDVSALLLGANEKVRSDGDFIFFNQPVGPGVVYRHGRGAGDVVDVQTSALPADIDKVVITASLDGSGPATFAGVGTLRATIESDSGALAFPMTGLTTETAVVCVEIYRRAGAWKVRAVGQGFDNGLAGIATAFGVNVDDEPEPAPPPNPVAAPNPQAVVPPGTPNPIGAQNPQAPIPHARIPQSQIPPGAPYPPPGQYPPANPPAGQYPPVPNPAAPAYGAPPPYPTPAQPAFQQGAMPMQSELFAQKHAEVAGAGIQVQGSKMIRVGLNGEVMARAGSMVAYQGDLHFQALGAGGIGRAIQQRLTGEGVPLMKVSGRGDLFLANAATDVHIIDLDGTDGLTINGANVLAFDPTLTYNIRMVQGAAGFTSNAGLFNCVFTGRGRIAITTHGHPVVLNVDQPTYADPQAAVAWSSSLQTGIKRNDSFGLGRLIGRSTGEGITLSFSGHGFVIVQPSEVPTGGIIGGAGGGERAGENSGILGGLFG</sequence>
<feature type="region of interest" description="Disordered" evidence="1">
    <location>
        <begin position="173"/>
        <end position="198"/>
    </location>
</feature>
<feature type="domain" description="TerD" evidence="2">
    <location>
        <begin position="282"/>
        <end position="415"/>
    </location>
</feature>
<dbReference type="Proteomes" id="UP000503540">
    <property type="component" value="Chromosome"/>
</dbReference>
<organism evidence="3 4">
    <name type="scientific">Nocardia arthritidis</name>
    <dbReference type="NCBI Taxonomy" id="228602"/>
    <lineage>
        <taxon>Bacteria</taxon>
        <taxon>Bacillati</taxon>
        <taxon>Actinomycetota</taxon>
        <taxon>Actinomycetes</taxon>
        <taxon>Mycobacteriales</taxon>
        <taxon>Nocardiaceae</taxon>
        <taxon>Nocardia</taxon>
    </lineage>
</organism>
<accession>A0A6G9YB95</accession>
<dbReference type="PANTHER" id="PTHR38074:SF1">
    <property type="entry name" value="ALTERED INHERITANCE OF MITOCHONDRIA PROTEIN 24, MITOCHONDRIAL"/>
    <property type="match status" value="1"/>
</dbReference>
<proteinExistence type="predicted"/>
<dbReference type="Gene3D" id="2.60.60.30">
    <property type="entry name" value="sav2460 like domains"/>
    <property type="match status" value="1"/>
</dbReference>
<dbReference type="CDD" id="cd06974">
    <property type="entry name" value="TerD_like"/>
    <property type="match status" value="1"/>
</dbReference>
<dbReference type="InterPro" id="IPR016031">
    <property type="entry name" value="Trp_RNA-bd_attenuator-like_dom"/>
</dbReference>
<gene>
    <name evidence="3" type="ORF">F5544_13010</name>
</gene>
<dbReference type="AlphaFoldDB" id="A0A6G9YB95"/>